<dbReference type="Proteomes" id="UP001313282">
    <property type="component" value="Unassembled WGS sequence"/>
</dbReference>
<feature type="compositionally biased region" description="Acidic residues" evidence="2">
    <location>
        <begin position="767"/>
        <end position="782"/>
    </location>
</feature>
<evidence type="ECO:0000256" key="2">
    <source>
        <dbReference type="SAM" id="MobiDB-lite"/>
    </source>
</evidence>
<proteinExistence type="predicted"/>
<reference evidence="4 5" key="1">
    <citation type="submission" date="2019-10" db="EMBL/GenBank/DDBJ databases">
        <authorList>
            <person name="Palmer J.M."/>
        </authorList>
    </citation>
    <scope>NUCLEOTIDE SEQUENCE [LARGE SCALE GENOMIC DNA]</scope>
    <source>
        <strain evidence="4 5">TWF718</strain>
    </source>
</reference>
<feature type="coiled-coil region" evidence="1">
    <location>
        <begin position="290"/>
        <end position="317"/>
    </location>
</feature>
<dbReference type="AlphaFoldDB" id="A0AAN8N5H2"/>
<evidence type="ECO:0000313" key="5">
    <source>
        <dbReference type="Proteomes" id="UP001313282"/>
    </source>
</evidence>
<dbReference type="EMBL" id="JAVHNR010000002">
    <property type="protein sequence ID" value="KAK6350761.1"/>
    <property type="molecule type" value="Genomic_DNA"/>
</dbReference>
<evidence type="ECO:0000256" key="3">
    <source>
        <dbReference type="SAM" id="SignalP"/>
    </source>
</evidence>
<feature type="chain" id="PRO_5042918349" evidence="3">
    <location>
        <begin position="25"/>
        <end position="808"/>
    </location>
</feature>
<sequence>MHMHTPTLKLLLTLSLSPIPSVNAWSYLFWQTPPPSDAAGNTHYGSKVTHPPLRCHLVSENTQPRGLTITQFGEQNLLVYPERSETNNRWLDPVRYIGLWYNVRKRCEGLPDVIIRYYPDVYTSQTVDFQKLGEYVPWVKDASFKFAGEIPFGDQDFGGELVPGDVAVRNSKPPFSGVGSYRTHYVVVSNAVAVTVIRAGLGLGVSDVRWQTAGEGTFTRGATFTLPPEKMLTGQLLDRGKEVKLGYVPEKYPAKEPSTNPPGGATTAPNANPNTMAPTKEPEETKDLNHKQLNTRLEEIQRSQQQILNQIAQKRAQQPQQQQGNMNTTPYPLHPLLYQTQKSQPPLTPDQLANQASKWVLAQWPRQQKNGASFTPFTNYMDSLNAYLLKMRQYHDAIQQRINHSRRLQQWIRYQMFSAQQLENIPLPITSEAAAEFSRLLGGNNNQGQSLSLSPPEQPKQQPQRQQIRVGGCTCPPEYTHLITKQNPAQYQVQSQPANRLSPLQSTRRRDDRRPFIHAPINSLNSPEENPGNTGITTNDLNHSLANYVWEELEKANQLKITNEARKGKEAQEAALITRKPPSNAVIQTILQLFNTQKDNKKPITGAIPGQTIFDVEQKCICPMTSQSTTENINSQILPQDPEAIPSSEAPASQYINRVLQKAEDEREERRKLNRQAAIDKSRTARLAELERTNGGEINIENQEDTIGTRLPGGAIEEELPADDLITRILIEEDDVQQGQPDFMVKEDEGYDPNLLAMGGSLYEAGLEEDRGDVEPKEEEVGSQDVDIGSQFAEEEKIEEGVKEEYVE</sequence>
<evidence type="ECO:0000256" key="1">
    <source>
        <dbReference type="SAM" id="Coils"/>
    </source>
</evidence>
<comment type="caution">
    <text evidence="4">The sequence shown here is derived from an EMBL/GenBank/DDBJ whole genome shotgun (WGS) entry which is preliminary data.</text>
</comment>
<organism evidence="4 5">
    <name type="scientific">Orbilia javanica</name>
    <dbReference type="NCBI Taxonomy" id="47235"/>
    <lineage>
        <taxon>Eukaryota</taxon>
        <taxon>Fungi</taxon>
        <taxon>Dikarya</taxon>
        <taxon>Ascomycota</taxon>
        <taxon>Pezizomycotina</taxon>
        <taxon>Orbiliomycetes</taxon>
        <taxon>Orbiliales</taxon>
        <taxon>Orbiliaceae</taxon>
        <taxon>Orbilia</taxon>
    </lineage>
</organism>
<evidence type="ECO:0000313" key="4">
    <source>
        <dbReference type="EMBL" id="KAK6350761.1"/>
    </source>
</evidence>
<feature type="compositionally biased region" description="Polar residues" evidence="2">
    <location>
        <begin position="522"/>
        <end position="539"/>
    </location>
</feature>
<feature type="compositionally biased region" description="Low complexity" evidence="2">
    <location>
        <begin position="447"/>
        <end position="467"/>
    </location>
</feature>
<protein>
    <submittedName>
        <fullName evidence="4">Uncharacterized protein</fullName>
    </submittedName>
</protein>
<feature type="coiled-coil region" evidence="1">
    <location>
        <begin position="656"/>
        <end position="683"/>
    </location>
</feature>
<accession>A0AAN8N5H2</accession>
<feature type="compositionally biased region" description="Basic and acidic residues" evidence="2">
    <location>
        <begin position="799"/>
        <end position="808"/>
    </location>
</feature>
<feature type="region of interest" description="Disordered" evidence="2">
    <location>
        <begin position="251"/>
        <end position="286"/>
    </location>
</feature>
<name>A0AAN8N5H2_9PEZI</name>
<keyword evidence="5" id="KW-1185">Reference proteome</keyword>
<feature type="signal peptide" evidence="3">
    <location>
        <begin position="1"/>
        <end position="24"/>
    </location>
</feature>
<gene>
    <name evidence="4" type="ORF">TWF718_003949</name>
</gene>
<feature type="compositionally biased region" description="Polar residues" evidence="2">
    <location>
        <begin position="267"/>
        <end position="277"/>
    </location>
</feature>
<feature type="region of interest" description="Disordered" evidence="2">
    <location>
        <begin position="767"/>
        <end position="808"/>
    </location>
</feature>
<keyword evidence="1" id="KW-0175">Coiled coil</keyword>
<feature type="region of interest" description="Disordered" evidence="2">
    <location>
        <begin position="441"/>
        <end position="473"/>
    </location>
</feature>
<feature type="region of interest" description="Disordered" evidence="2">
    <location>
        <begin position="489"/>
        <end position="539"/>
    </location>
</feature>
<keyword evidence="3" id="KW-0732">Signal</keyword>
<feature type="compositionally biased region" description="Polar residues" evidence="2">
    <location>
        <begin position="489"/>
        <end position="506"/>
    </location>
</feature>